<reference evidence="4 6" key="1">
    <citation type="submission" date="2020-06" db="EMBL/GenBank/DDBJ databases">
        <title>Anoxygenic phototrophic Chloroflexota member uses a Type I reaction center.</title>
        <authorList>
            <person name="Tsuji J.M."/>
            <person name="Shaw N.A."/>
            <person name="Nagashima S."/>
            <person name="Venkiteswaran J."/>
            <person name="Schiff S.L."/>
            <person name="Hanada S."/>
            <person name="Tank M."/>
            <person name="Neufeld J.D."/>
        </authorList>
    </citation>
    <scope>NUCLEOTIDE SEQUENCE [LARGE SCALE GENOMIC DNA]</scope>
    <source>
        <strain evidence="4">L227-S17</strain>
    </source>
</reference>
<evidence type="ECO:0000313" key="7">
    <source>
        <dbReference type="Proteomes" id="UP001431572"/>
    </source>
</evidence>
<dbReference type="PROSITE" id="PS51192">
    <property type="entry name" value="HELICASE_ATP_BIND_1"/>
    <property type="match status" value="1"/>
</dbReference>
<protein>
    <submittedName>
        <fullName evidence="4">DEAD/DEAH box helicase</fullName>
    </submittedName>
</protein>
<dbReference type="InterPro" id="IPR027417">
    <property type="entry name" value="P-loop_NTPase"/>
</dbReference>
<name>A0A8T7M644_9CHLR</name>
<dbReference type="SMART" id="SM00490">
    <property type="entry name" value="HELICc"/>
    <property type="match status" value="1"/>
</dbReference>
<accession>A0A8T7M644</accession>
<evidence type="ECO:0000313" key="6">
    <source>
        <dbReference type="Proteomes" id="UP000521676"/>
    </source>
</evidence>
<keyword evidence="4" id="KW-0547">Nucleotide-binding</keyword>
<dbReference type="GO" id="GO:0016787">
    <property type="term" value="F:hydrolase activity"/>
    <property type="evidence" value="ECO:0007669"/>
    <property type="project" value="UniProtKB-KW"/>
</dbReference>
<dbReference type="Pfam" id="PF00176">
    <property type="entry name" value="SNF2-rel_dom"/>
    <property type="match status" value="1"/>
</dbReference>
<dbReference type="Gene3D" id="3.40.50.10810">
    <property type="entry name" value="Tandem AAA-ATPase domain"/>
    <property type="match status" value="1"/>
</dbReference>
<proteinExistence type="predicted"/>
<evidence type="ECO:0000313" key="4">
    <source>
        <dbReference type="EMBL" id="NWJ47578.1"/>
    </source>
</evidence>
<evidence type="ECO:0000259" key="2">
    <source>
        <dbReference type="PROSITE" id="PS51192"/>
    </source>
</evidence>
<sequence>MITLHALWDSIDKGSLLLWGEEAAFFEAAVKSKKALSLHPYALTTARLKEALGELCGSLLVECGEPKIIKLRLPTGGKHPLPSPELRLPNRVEETPQKLGEWQVPALTFTPSSALDLLVGLPDNPPLWLGTGASLIFWEEAAKLALVILAGQHFVPSLEERQAGKGSSYRAIWEPHLEEELEKQLQILAKAMPPVCQALTGATCSPTLLLKDFLRRTVDTLVRQTLQDSRLLPATRGKPSLYRQWLNGLASPVSANLDASPSELKQFAKTVTGWLEQLKPDPAAFRTCFRLDPPPETSSNPIWSLNFHLQANDDRSLLVPAEQVWKTRGSALTFLKRRFENPQERLLADLGKASRLFPPLDRSMTTARPVELTLDTAGAYEFLRQGAPLLEQSGFGVFLPPWWQKAKAKVAVKMKLKDSGKTTSGLLGLDGIVAYDWQAAVGDQTLSLEEFARLAQMKVPLVQVRGQWVELRPEDIEAAIAFFEKQQRGELSLGEALRWGLGQEGDTFRVVEVAGEGWIGELLQKLNGKAQIKAIKQPVSFKGQLRPYQLKGVAWLAFLRQYGLGGILADDMGLGKSAQLISLLLYEREHNKKGNTPGTTLLVCPMSIVGNWQRELSRFAPSLKVMVHYGSERLSGEDFKTEALQHDLVISTYSLVHRDTETLTAVEWERVALDEAQNIKNSASKQSLAIRKLTARYRVALTGTPVENRLSELWSIMDFLNPGYLGSATEFRNRYSLSIEKFRDRDKAETLKKLIQPFVLRRVKTDKSIISDLPDKLEMKVFCNLTREQATLYEAVVKDMLEQIEQAEEGIQRKGLVLSTLMKLKQVCNHPAHFAQDGSPLPGRSGKLARLEEMLEEVLAEGDRALVFTQFSEFGGLLRGYLQETLGCEILFLHGGSTKKQRDEMVQRFQEDKHAPPIFLLSLKAGGVGLNLTAANHVFHFDRWWNPAVENQATDRAFRIGQQKNVQVHKFVCAGTLEERIDMMIEQKKELADSIVNSGEGWITEFSTMQLRELFALSREAIGE</sequence>
<dbReference type="PANTHER" id="PTHR10799">
    <property type="entry name" value="SNF2/RAD54 HELICASE FAMILY"/>
    <property type="match status" value="1"/>
</dbReference>
<dbReference type="Proteomes" id="UP001431572">
    <property type="component" value="Chromosome 2"/>
</dbReference>
<dbReference type="Pfam" id="PF00271">
    <property type="entry name" value="Helicase_C"/>
    <property type="match status" value="1"/>
</dbReference>
<evidence type="ECO:0000313" key="5">
    <source>
        <dbReference type="EMBL" id="WJW69488.1"/>
    </source>
</evidence>
<dbReference type="InterPro" id="IPR022138">
    <property type="entry name" value="DUF3670"/>
</dbReference>
<keyword evidence="1" id="KW-0378">Hydrolase</keyword>
<dbReference type="InterPro" id="IPR014001">
    <property type="entry name" value="Helicase_ATP-bd"/>
</dbReference>
<feature type="domain" description="Helicase ATP-binding" evidence="2">
    <location>
        <begin position="557"/>
        <end position="723"/>
    </location>
</feature>
<dbReference type="PROSITE" id="PS51194">
    <property type="entry name" value="HELICASE_CTER"/>
    <property type="match status" value="1"/>
</dbReference>
<dbReference type="Gene3D" id="3.40.50.300">
    <property type="entry name" value="P-loop containing nucleotide triphosphate hydrolases"/>
    <property type="match status" value="1"/>
</dbReference>
<gene>
    <name evidence="4" type="ORF">HXX08_17110</name>
    <name evidence="5" type="ORF">OZ401_003105</name>
</gene>
<keyword evidence="4" id="KW-0067">ATP-binding</keyword>
<reference evidence="5" key="2">
    <citation type="journal article" date="2024" name="Nature">
        <title>Anoxygenic phototroph of the Chloroflexota uses a type I reaction centre.</title>
        <authorList>
            <person name="Tsuji J.M."/>
            <person name="Shaw N.A."/>
            <person name="Nagashima S."/>
            <person name="Venkiteswaran J.J."/>
            <person name="Schiff S.L."/>
            <person name="Watanabe T."/>
            <person name="Fukui M."/>
            <person name="Hanada S."/>
            <person name="Tank M."/>
            <person name="Neufeld J.D."/>
        </authorList>
    </citation>
    <scope>NUCLEOTIDE SEQUENCE</scope>
    <source>
        <strain evidence="5">L227-S17</strain>
    </source>
</reference>
<dbReference type="CDD" id="cd18012">
    <property type="entry name" value="DEXQc_arch_SWI2_SNF2"/>
    <property type="match status" value="1"/>
</dbReference>
<dbReference type="RefSeq" id="WP_341471372.1">
    <property type="nucleotide sequence ID" value="NZ_CP128400.1"/>
</dbReference>
<dbReference type="SMART" id="SM00487">
    <property type="entry name" value="DEXDc"/>
    <property type="match status" value="1"/>
</dbReference>
<dbReference type="InterPro" id="IPR001650">
    <property type="entry name" value="Helicase_C-like"/>
</dbReference>
<dbReference type="EMBL" id="CP128400">
    <property type="protein sequence ID" value="WJW69488.1"/>
    <property type="molecule type" value="Genomic_DNA"/>
</dbReference>
<dbReference type="AlphaFoldDB" id="A0A8T7M644"/>
<dbReference type="Proteomes" id="UP000521676">
    <property type="component" value="Unassembled WGS sequence"/>
</dbReference>
<keyword evidence="4" id="KW-0347">Helicase</keyword>
<dbReference type="FunFam" id="3.40.50.300:FF:000533">
    <property type="entry name" value="Helicase, Snf2 family"/>
    <property type="match status" value="1"/>
</dbReference>
<evidence type="ECO:0000259" key="3">
    <source>
        <dbReference type="PROSITE" id="PS51194"/>
    </source>
</evidence>
<dbReference type="CDD" id="cd18793">
    <property type="entry name" value="SF2_C_SNF"/>
    <property type="match status" value="1"/>
</dbReference>
<feature type="domain" description="Helicase C-terminal" evidence="3">
    <location>
        <begin position="850"/>
        <end position="1015"/>
    </location>
</feature>
<dbReference type="InterPro" id="IPR049730">
    <property type="entry name" value="SNF2/RAD54-like_C"/>
</dbReference>
<dbReference type="GO" id="GO:0005524">
    <property type="term" value="F:ATP binding"/>
    <property type="evidence" value="ECO:0007669"/>
    <property type="project" value="InterPro"/>
</dbReference>
<dbReference type="InterPro" id="IPR000330">
    <property type="entry name" value="SNF2_N"/>
</dbReference>
<organism evidence="4 6">
    <name type="scientific">Candidatus Chlorohelix allophototropha</name>
    <dbReference type="NCBI Taxonomy" id="3003348"/>
    <lineage>
        <taxon>Bacteria</taxon>
        <taxon>Bacillati</taxon>
        <taxon>Chloroflexota</taxon>
        <taxon>Chloroflexia</taxon>
        <taxon>Candidatus Chloroheliales</taxon>
        <taxon>Candidatus Chloroheliaceae</taxon>
        <taxon>Candidatus Chlorohelix</taxon>
    </lineage>
</organism>
<dbReference type="Pfam" id="PF12419">
    <property type="entry name" value="DUF3670"/>
    <property type="match status" value="1"/>
</dbReference>
<keyword evidence="7" id="KW-1185">Reference proteome</keyword>
<dbReference type="EMBL" id="JACATZ010000003">
    <property type="protein sequence ID" value="NWJ47578.1"/>
    <property type="molecule type" value="Genomic_DNA"/>
</dbReference>
<dbReference type="InterPro" id="IPR038718">
    <property type="entry name" value="SNF2-like_sf"/>
</dbReference>
<evidence type="ECO:0000256" key="1">
    <source>
        <dbReference type="ARBA" id="ARBA00022801"/>
    </source>
</evidence>
<dbReference type="GO" id="GO:0004386">
    <property type="term" value="F:helicase activity"/>
    <property type="evidence" value="ECO:0007669"/>
    <property type="project" value="UniProtKB-KW"/>
</dbReference>
<dbReference type="SUPFAM" id="SSF52540">
    <property type="entry name" value="P-loop containing nucleoside triphosphate hydrolases"/>
    <property type="match status" value="2"/>
</dbReference>